<sequence length="137" mass="15728">MLKELLFGRTQIPLLTRGLDALHLRQKAIAKNIANAQSSGYKRSLVEFEGTLQKVIKQDRRDVRRTHRNHILPNRKAANVRPFMRQANNRIDGSGSETVVAEREMADLAQTQIKYEAEVKLTRHHFELIKMAIRGMG</sequence>
<evidence type="ECO:0000313" key="7">
    <source>
        <dbReference type="EMBL" id="TKJ42221.1"/>
    </source>
</evidence>
<keyword evidence="7" id="KW-0966">Cell projection</keyword>
<comment type="subcellular location">
    <subcellularLocation>
        <location evidence="1 6">Bacterial flagellum basal body</location>
    </subcellularLocation>
</comment>
<accession>A0A532V4U5</accession>
<dbReference type="PIRSF" id="PIRSF002889">
    <property type="entry name" value="Rod_FlgB"/>
    <property type="match status" value="1"/>
</dbReference>
<reference evidence="7 8" key="1">
    <citation type="submission" date="2017-06" db="EMBL/GenBank/DDBJ databases">
        <title>Novel microbial phyla capable of carbon fixation and sulfur reduction in deep-sea sediments.</title>
        <authorList>
            <person name="Huang J."/>
            <person name="Baker B."/>
            <person name="Wang Y."/>
        </authorList>
    </citation>
    <scope>NUCLEOTIDE SEQUENCE [LARGE SCALE GENOMIC DNA]</scope>
    <source>
        <strain evidence="7">B3_LCP</strain>
    </source>
</reference>
<evidence type="ECO:0000256" key="4">
    <source>
        <dbReference type="ARBA" id="ARBA00023143"/>
    </source>
</evidence>
<dbReference type="AlphaFoldDB" id="A0A532V4U5"/>
<dbReference type="EMBL" id="NJBN01000001">
    <property type="protein sequence ID" value="TKJ42221.1"/>
    <property type="molecule type" value="Genomic_DNA"/>
</dbReference>
<evidence type="ECO:0000256" key="1">
    <source>
        <dbReference type="ARBA" id="ARBA00004117"/>
    </source>
</evidence>
<proteinExistence type="inferred from homology"/>
<evidence type="ECO:0000256" key="3">
    <source>
        <dbReference type="ARBA" id="ARBA00014376"/>
    </source>
</evidence>
<name>A0A532V4U5_UNCL8</name>
<comment type="function">
    <text evidence="5 6">Structural component of flagellum, the bacterial motility apparatus. Part of the rod structure of flagellar basal body.</text>
</comment>
<keyword evidence="7" id="KW-0282">Flagellum</keyword>
<keyword evidence="4 6" id="KW-0975">Bacterial flagellum</keyword>
<dbReference type="GO" id="GO:0030694">
    <property type="term" value="C:bacterial-type flagellum basal body, rod"/>
    <property type="evidence" value="ECO:0007669"/>
    <property type="project" value="InterPro"/>
</dbReference>
<comment type="caution">
    <text evidence="7">The sequence shown here is derived from an EMBL/GenBank/DDBJ whole genome shotgun (WGS) entry which is preliminary data.</text>
</comment>
<evidence type="ECO:0000256" key="2">
    <source>
        <dbReference type="ARBA" id="ARBA00009677"/>
    </source>
</evidence>
<evidence type="ECO:0000256" key="5">
    <source>
        <dbReference type="ARBA" id="ARBA00024934"/>
    </source>
</evidence>
<keyword evidence="7" id="KW-0969">Cilium</keyword>
<dbReference type="Proteomes" id="UP000319619">
    <property type="component" value="Unassembled WGS sequence"/>
</dbReference>
<comment type="similarity">
    <text evidence="2 6">Belongs to the flagella basal body rod proteins family.</text>
</comment>
<dbReference type="InterPro" id="IPR006300">
    <property type="entry name" value="FlgB"/>
</dbReference>
<comment type="subunit">
    <text evidence="6">The basal body constitutes a major portion of the flagellar organelle and consists of a number of rings mounted on a central rod.</text>
</comment>
<protein>
    <recommendedName>
        <fullName evidence="3 6">Flagellar basal body rod protein FlgB</fullName>
    </recommendedName>
</protein>
<dbReference type="NCBIfam" id="TIGR01396">
    <property type="entry name" value="FlgB"/>
    <property type="match status" value="1"/>
</dbReference>
<gene>
    <name evidence="7" type="primary">flgB</name>
    <name evidence="7" type="ORF">CEE37_00665</name>
</gene>
<evidence type="ECO:0000256" key="6">
    <source>
        <dbReference type="PIRNR" id="PIRNR002889"/>
    </source>
</evidence>
<dbReference type="GO" id="GO:0071973">
    <property type="term" value="P:bacterial-type flagellum-dependent cell motility"/>
    <property type="evidence" value="ECO:0007669"/>
    <property type="project" value="InterPro"/>
</dbReference>
<evidence type="ECO:0000313" key="8">
    <source>
        <dbReference type="Proteomes" id="UP000319619"/>
    </source>
</evidence>
<organism evidence="7 8">
    <name type="scientific">candidate division LCP-89 bacterium B3_LCP</name>
    <dbReference type="NCBI Taxonomy" id="2012998"/>
    <lineage>
        <taxon>Bacteria</taxon>
        <taxon>Pseudomonadati</taxon>
        <taxon>Bacteria division LCP-89</taxon>
    </lineage>
</organism>